<dbReference type="PROSITE" id="PS52016">
    <property type="entry name" value="TONB_DEPENDENT_REC_3"/>
    <property type="match status" value="1"/>
</dbReference>
<keyword evidence="1" id="KW-0813">Transport</keyword>
<comment type="similarity">
    <text evidence="1">Belongs to the TonB-dependent receptor family.</text>
</comment>
<protein>
    <recommendedName>
        <fullName evidence="4">TonB-dependent receptor plug domain-containing protein</fullName>
    </recommendedName>
</protein>
<evidence type="ECO:0000313" key="2">
    <source>
        <dbReference type="EMBL" id="RYU96120.1"/>
    </source>
</evidence>
<dbReference type="OrthoDB" id="1223654at2"/>
<reference evidence="2 3" key="1">
    <citation type="submission" date="2019-02" db="EMBL/GenBank/DDBJ databases">
        <title>Bacterial novel species Emticicia sp. 17J42-9 isolated from soil.</title>
        <authorList>
            <person name="Jung H.-Y."/>
        </authorList>
    </citation>
    <scope>NUCLEOTIDE SEQUENCE [LARGE SCALE GENOMIC DNA]</scope>
    <source>
        <strain evidence="2 3">17J42-9</strain>
    </source>
</reference>
<proteinExistence type="inferred from homology"/>
<gene>
    <name evidence="2" type="ORF">EWM59_07880</name>
</gene>
<dbReference type="RefSeq" id="WP_130020411.1">
    <property type="nucleotide sequence ID" value="NZ_SEWF01000009.1"/>
</dbReference>
<dbReference type="SUPFAM" id="SSF56935">
    <property type="entry name" value="Porins"/>
    <property type="match status" value="1"/>
</dbReference>
<keyword evidence="1" id="KW-1134">Transmembrane beta strand</keyword>
<accession>A0A4V1ZDG9</accession>
<keyword evidence="3" id="KW-1185">Reference proteome</keyword>
<dbReference type="EMBL" id="SEWF01000009">
    <property type="protein sequence ID" value="RYU96120.1"/>
    <property type="molecule type" value="Genomic_DNA"/>
</dbReference>
<evidence type="ECO:0000313" key="3">
    <source>
        <dbReference type="Proteomes" id="UP000293162"/>
    </source>
</evidence>
<dbReference type="AlphaFoldDB" id="A0A4V1ZDG9"/>
<name>A0A4V1ZDG9_9BACT</name>
<evidence type="ECO:0000256" key="1">
    <source>
        <dbReference type="PROSITE-ProRule" id="PRU01360"/>
    </source>
</evidence>
<evidence type="ECO:0008006" key="4">
    <source>
        <dbReference type="Google" id="ProtNLM"/>
    </source>
</evidence>
<dbReference type="SUPFAM" id="SSF49464">
    <property type="entry name" value="Carboxypeptidase regulatory domain-like"/>
    <property type="match status" value="2"/>
</dbReference>
<comment type="caution">
    <text evidence="2">The sequence shown here is derived from an EMBL/GenBank/DDBJ whole genome shotgun (WGS) entry which is preliminary data.</text>
</comment>
<dbReference type="Gene3D" id="2.60.40.1120">
    <property type="entry name" value="Carboxypeptidase-like, regulatory domain"/>
    <property type="match status" value="1"/>
</dbReference>
<dbReference type="InterPro" id="IPR037066">
    <property type="entry name" value="Plug_dom_sf"/>
</dbReference>
<dbReference type="Proteomes" id="UP000293162">
    <property type="component" value="Unassembled WGS sequence"/>
</dbReference>
<sequence length="885" mass="101492">MMKWRLLYLIFIFLPHLIFAQDNAWHIKGKVLEMNRTPLEFVNVYVNNTSIGTATKADGSFTLKVSKSIQKIELVVSFIGYNTVKKVLAPNEMNKTIVFLLESSTMLKEVKITAKRDKDWKKKWRIFKDGLLGNSQFTADCEIMNPEAIKLEYDKDKNVVATANEPIFIQNNGLGYKIMFQMENFISNGQLTFFAGDKFFENLKPKDEKQENRWRKFRKRAYHDSFRNFLVSLSQSKLGQNGFEVFKEAQIKDSYLGRTSVARELKEELLFKCTQDAICSYDSLTKRFTLYLDKPLIVFLLNQFNQRPLFTDYPYKFSQIVLGNGPIEFTPNGWVTKPNGMILRDYWGNEGFSSILPDDYQDESTLSENPSQEAIASLYTENESKFWFIYGKVTDANGFQVEAADVFINQTENGVKTNKEGRFTLKVPITLQHLELLTYHPKFYLVKEAINAKENLSTHEIILKPDNYAVSNEKDKDFQKNWKIFSKALLGDPNELMGKTQFPDNCVIAKPEVVSFDYDESKKLTAKANKPLIVTNNALGYVMTYQLDQFEHDGKESTIKGDRFFEKLTPIDEKQQLLWKKNQLKIYQESLKYFLISLSQNKLEENGFVVFKMRKILDIYDAYVTVKSQLEDSSLVAVKAAELCKFDAITNHFYLHSEFPLLVFLTKRTEALRLTFKDYPYKRSQIVLPNFYLEFAKDGTITNYQNAELRDFWDNEGISGSLPNDFTLDNESLNRISFENVEALTIKPLGIDTTNRFVNTGIQFNKAQIEVPEEKPSGIISNDFNVKIHESDMGLTIFDLLRRIPGLTVKSDFIGFRSSTSFQGGLQPAAISIDGNFTDDPNTIMSLLNNINVREIATLGAIKYGNGAVYGARGGNGVIVITTKK</sequence>
<organism evidence="2 3">
    <name type="scientific">Emticicia agri</name>
    <dbReference type="NCBI Taxonomy" id="2492393"/>
    <lineage>
        <taxon>Bacteria</taxon>
        <taxon>Pseudomonadati</taxon>
        <taxon>Bacteroidota</taxon>
        <taxon>Cytophagia</taxon>
        <taxon>Cytophagales</taxon>
        <taxon>Leadbetterellaceae</taxon>
        <taxon>Emticicia</taxon>
    </lineage>
</organism>
<dbReference type="InterPro" id="IPR039426">
    <property type="entry name" value="TonB-dep_rcpt-like"/>
</dbReference>
<keyword evidence="1" id="KW-0998">Cell outer membrane</keyword>
<keyword evidence="1" id="KW-0812">Transmembrane</keyword>
<dbReference type="GO" id="GO:0009279">
    <property type="term" value="C:cell outer membrane"/>
    <property type="evidence" value="ECO:0007669"/>
    <property type="project" value="UniProtKB-SubCell"/>
</dbReference>
<dbReference type="InterPro" id="IPR008969">
    <property type="entry name" value="CarboxyPept-like_regulatory"/>
</dbReference>
<keyword evidence="1" id="KW-0472">Membrane</keyword>
<comment type="subcellular location">
    <subcellularLocation>
        <location evidence="1">Cell outer membrane</location>
        <topology evidence="1">Multi-pass membrane protein</topology>
    </subcellularLocation>
</comment>
<dbReference type="Gene3D" id="2.170.130.10">
    <property type="entry name" value="TonB-dependent receptor, plug domain"/>
    <property type="match status" value="1"/>
</dbReference>
<dbReference type="Pfam" id="PF13715">
    <property type="entry name" value="CarbopepD_reg_2"/>
    <property type="match status" value="1"/>
</dbReference>